<evidence type="ECO:0000256" key="1">
    <source>
        <dbReference type="RuleBase" id="RU365010"/>
    </source>
</evidence>
<dbReference type="GO" id="GO:0045505">
    <property type="term" value="F:dynein intermediate chain binding"/>
    <property type="evidence" value="ECO:0007669"/>
    <property type="project" value="TreeGrafter"/>
</dbReference>
<proteinExistence type="inferred from homology"/>
<dbReference type="InterPro" id="IPR001372">
    <property type="entry name" value="Dynein_light_chain_typ-1/2"/>
</dbReference>
<dbReference type="GO" id="GO:0005868">
    <property type="term" value="C:cytoplasmic dynein complex"/>
    <property type="evidence" value="ECO:0007669"/>
    <property type="project" value="TreeGrafter"/>
</dbReference>
<dbReference type="PANTHER" id="PTHR11886:SF35">
    <property type="entry name" value="DYNEIN LIGHT CHAIN"/>
    <property type="match status" value="1"/>
</dbReference>
<dbReference type="InterPro" id="IPR037177">
    <property type="entry name" value="DLC_sf"/>
</dbReference>
<keyword evidence="1" id="KW-0493">Microtubule</keyword>
<dbReference type="Proteomes" id="UP000030764">
    <property type="component" value="Unassembled WGS sequence"/>
</dbReference>
<dbReference type="PANTHER" id="PTHR11886">
    <property type="entry name" value="DYNEIN LIGHT CHAIN"/>
    <property type="match status" value="1"/>
</dbReference>
<evidence type="ECO:0000313" key="3">
    <source>
        <dbReference type="Proteomes" id="UP000030764"/>
    </source>
</evidence>
<sequence>MDYEMTEEMLEVAVLKAKEALDKYDDEEECFLIFHIAKMMKTFFDNYDCPSWQVIVGRSFGVDITHDYGSFAYFSLRDIAFLIFRNIR</sequence>
<organism evidence="2 3">
    <name type="scientific">Trichuris suis</name>
    <name type="common">pig whipworm</name>
    <dbReference type="NCBI Taxonomy" id="68888"/>
    <lineage>
        <taxon>Eukaryota</taxon>
        <taxon>Metazoa</taxon>
        <taxon>Ecdysozoa</taxon>
        <taxon>Nematoda</taxon>
        <taxon>Enoplea</taxon>
        <taxon>Dorylaimia</taxon>
        <taxon>Trichinellida</taxon>
        <taxon>Trichuridae</taxon>
        <taxon>Trichuris</taxon>
    </lineage>
</organism>
<dbReference type="SUPFAM" id="SSF54648">
    <property type="entry name" value="DLC"/>
    <property type="match status" value="1"/>
</dbReference>
<dbReference type="Pfam" id="PF01221">
    <property type="entry name" value="Dynein_light"/>
    <property type="match status" value="1"/>
</dbReference>
<dbReference type="EMBL" id="KL363207">
    <property type="protein sequence ID" value="KFD54439.1"/>
    <property type="molecule type" value="Genomic_DNA"/>
</dbReference>
<keyword evidence="1" id="KW-0243">Dynein</keyword>
<name>A0A085MB43_9BILA</name>
<accession>A0A085MB43</accession>
<dbReference type="CDD" id="cd21450">
    <property type="entry name" value="DLC-like_DYNLL1-like"/>
    <property type="match status" value="1"/>
</dbReference>
<dbReference type="GO" id="GO:0005874">
    <property type="term" value="C:microtubule"/>
    <property type="evidence" value="ECO:0007669"/>
    <property type="project" value="UniProtKB-KW"/>
</dbReference>
<dbReference type="GO" id="GO:0007017">
    <property type="term" value="P:microtubule-based process"/>
    <property type="evidence" value="ECO:0007669"/>
    <property type="project" value="InterPro"/>
</dbReference>
<keyword evidence="1" id="KW-0206">Cytoskeleton</keyword>
<keyword evidence="1" id="KW-0963">Cytoplasm</keyword>
<protein>
    <recommendedName>
        <fullName evidence="1">Dynein light chain</fullName>
    </recommendedName>
</protein>
<comment type="subcellular location">
    <subcellularLocation>
        <location evidence="1">Cytoplasm</location>
        <location evidence="1">Cytoskeleton</location>
    </subcellularLocation>
</comment>
<reference evidence="2 3" key="1">
    <citation type="journal article" date="2014" name="Nat. Genet.">
        <title>Genome and transcriptome of the porcine whipworm Trichuris suis.</title>
        <authorList>
            <person name="Jex A.R."/>
            <person name="Nejsum P."/>
            <person name="Schwarz E.M."/>
            <person name="Hu L."/>
            <person name="Young N.D."/>
            <person name="Hall R.S."/>
            <person name="Korhonen P.K."/>
            <person name="Liao S."/>
            <person name="Thamsborg S."/>
            <person name="Xia J."/>
            <person name="Xu P."/>
            <person name="Wang S."/>
            <person name="Scheerlinck J.P."/>
            <person name="Hofmann A."/>
            <person name="Sternberg P.W."/>
            <person name="Wang J."/>
            <person name="Gasser R.B."/>
        </authorList>
    </citation>
    <scope>NUCLEOTIDE SEQUENCE [LARGE SCALE GENOMIC DNA]</scope>
    <source>
        <strain evidence="2">DCEP-RM93M</strain>
    </source>
</reference>
<comment type="similarity">
    <text evidence="1">Belongs to the dynein light chain family.</text>
</comment>
<keyword evidence="3" id="KW-1185">Reference proteome</keyword>
<dbReference type="SMART" id="SM01375">
    <property type="entry name" value="Dynein_light"/>
    <property type="match status" value="1"/>
</dbReference>
<dbReference type="AlphaFoldDB" id="A0A085MB43"/>
<keyword evidence="1" id="KW-0505">Motor protein</keyword>
<gene>
    <name evidence="2" type="ORF">M513_04586</name>
</gene>
<dbReference type="Gene3D" id="3.30.740.10">
    <property type="entry name" value="Protein Inhibitor Of Neuronal Nitric Oxide Synthase"/>
    <property type="match status" value="1"/>
</dbReference>
<evidence type="ECO:0000313" key="2">
    <source>
        <dbReference type="EMBL" id="KFD54439.1"/>
    </source>
</evidence>